<keyword evidence="1" id="KW-0677">Repeat</keyword>
<protein>
    <recommendedName>
        <fullName evidence="9">NACHT domain-containing protein</fullName>
    </recommendedName>
</protein>
<dbReference type="PROSITE" id="PS50297">
    <property type="entry name" value="ANK_REP_REGION"/>
    <property type="match status" value="1"/>
</dbReference>
<feature type="domain" description="Nephrocystin 3-like N-terminal" evidence="6">
    <location>
        <begin position="427"/>
        <end position="603"/>
    </location>
</feature>
<comment type="caution">
    <text evidence="7">The sequence shown here is derived from an EMBL/GenBank/DDBJ whole genome shotgun (WGS) entry which is preliminary data.</text>
</comment>
<dbReference type="Proteomes" id="UP001447188">
    <property type="component" value="Unassembled WGS sequence"/>
</dbReference>
<evidence type="ECO:0000259" key="5">
    <source>
        <dbReference type="Pfam" id="PF24809"/>
    </source>
</evidence>
<evidence type="ECO:0000259" key="6">
    <source>
        <dbReference type="Pfam" id="PF24883"/>
    </source>
</evidence>
<dbReference type="PANTHER" id="PTHR10039">
    <property type="entry name" value="AMELOGENIN"/>
    <property type="match status" value="1"/>
</dbReference>
<dbReference type="Pfam" id="PF12796">
    <property type="entry name" value="Ank_2"/>
    <property type="match status" value="1"/>
</dbReference>
<evidence type="ECO:0000256" key="1">
    <source>
        <dbReference type="ARBA" id="ARBA00022737"/>
    </source>
</evidence>
<dbReference type="SUPFAM" id="SSF52540">
    <property type="entry name" value="P-loop containing nucleoside triphosphate hydrolases"/>
    <property type="match status" value="1"/>
</dbReference>
<dbReference type="InterPro" id="IPR027417">
    <property type="entry name" value="P-loop_NTPase"/>
</dbReference>
<evidence type="ECO:0000259" key="4">
    <source>
        <dbReference type="Pfam" id="PF22939"/>
    </source>
</evidence>
<feature type="region of interest" description="Disordered" evidence="3">
    <location>
        <begin position="70"/>
        <end position="122"/>
    </location>
</feature>
<dbReference type="InterPro" id="IPR056884">
    <property type="entry name" value="NPHP3-like_N"/>
</dbReference>
<feature type="domain" description="DUF7708" evidence="5">
    <location>
        <begin position="202"/>
        <end position="270"/>
    </location>
</feature>
<dbReference type="SUPFAM" id="SSF48403">
    <property type="entry name" value="Ankyrin repeat"/>
    <property type="match status" value="1"/>
</dbReference>
<dbReference type="Pfam" id="PF24809">
    <property type="entry name" value="DUF7708"/>
    <property type="match status" value="1"/>
</dbReference>
<keyword evidence="8" id="KW-1185">Reference proteome</keyword>
<feature type="repeat" description="ANK" evidence="2">
    <location>
        <begin position="920"/>
        <end position="953"/>
    </location>
</feature>
<organism evidence="7 8">
    <name type="scientific">Discina gigas</name>
    <dbReference type="NCBI Taxonomy" id="1032678"/>
    <lineage>
        <taxon>Eukaryota</taxon>
        <taxon>Fungi</taxon>
        <taxon>Dikarya</taxon>
        <taxon>Ascomycota</taxon>
        <taxon>Pezizomycotina</taxon>
        <taxon>Pezizomycetes</taxon>
        <taxon>Pezizales</taxon>
        <taxon>Discinaceae</taxon>
        <taxon>Discina</taxon>
    </lineage>
</organism>
<feature type="domain" description="GPI inositol-deacylase winged helix" evidence="4">
    <location>
        <begin position="717"/>
        <end position="801"/>
    </location>
</feature>
<name>A0ABR3G5I4_9PEZI</name>
<feature type="compositionally biased region" description="Pro residues" evidence="3">
    <location>
        <begin position="107"/>
        <end position="119"/>
    </location>
</feature>
<evidence type="ECO:0008006" key="9">
    <source>
        <dbReference type="Google" id="ProtNLM"/>
    </source>
</evidence>
<dbReference type="InterPro" id="IPR054471">
    <property type="entry name" value="GPIID_WHD"/>
</dbReference>
<sequence>MCCIFCKSKKKGSSKLNARPVAAKTKEPAAGLLSTIPGQQFRTSTPLNLLATPLSVPAVAEGPVSTPVVTPDIVSQPSASGQIPPAQSPTLRSATPPAQDPTLHRNPTPPAQTPTPPAQTPTVLAQTPTVLAQTPTAIDRLKPEDCHGVDFNLQDQTKLDILLEFTKEVEITKETCKAKQWKYKNTHGKEVLVRDSVNTLLLNLKKYTAIGDLVVQPLPSVVSLAWGGFKVLLLFAINDMENTAIAMESLDLLARVLGHCGIYERLYGLQETDTLQPLDASQSLDSAPALNSSLVDLYVLILKYLCYLTRHLSHNTAVQGFKNIASNLKSMWEELLAMEVVVDKEANIAHQEATGKQLYTQSKAMERMIELLKETNVLQVPILQIQRRVENMFQSIEGEKRLKILDWLSEISTTKHHNFNKLSRRAGTGEWLTEKVNFRKWNDTDSSSLLWLHGIAGSGKTMLACKIIDEAQLETKNQGGYGLAYFYCNYKEDERRDPASILRSLVKQLCLLCPGPEAASSLPGPVLSIYGQRVAKADLSNPLSVEECQDILVELSAGFIRTTIVIDALDECHANTRRTLFHALELVVSSSKSNPVKVFVTSRDYADIRRRFEDLPNVYIQERDNSGDINHYIETEINARLERKELLNGIVDPDLKIRIVEALEAGAHGMFIWVKHQITKICHEVTKKGVEKALAELPPDLDQMYLEILQSIKTGSQSARTSTMMENALKLILCAVRPLSSAELIEAISIAPATDTLEFDSSDSLTLQTIIDICQPLIVLDEESHVLRFAHFSVQEFLLKQFDMGVAHMRLGEVCLTVLLAPDTTPAAAMVYYATLNWAEHVRLSGAVSGAIADLCKSFLKPCQAYEAWVRRVPDSYTYRELRPSPSVTLAPLLVACYYRLYIFRDLLEIENNPNSANYDGRTALHLAAMNGNHDATRLLLEKEGVDVDSKDTGY</sequence>
<dbReference type="InterPro" id="IPR056125">
    <property type="entry name" value="DUF7708"/>
</dbReference>
<dbReference type="SMART" id="SM00248">
    <property type="entry name" value="ANK"/>
    <property type="match status" value="1"/>
</dbReference>
<dbReference type="Gene3D" id="1.25.40.20">
    <property type="entry name" value="Ankyrin repeat-containing domain"/>
    <property type="match status" value="1"/>
</dbReference>
<keyword evidence="2" id="KW-0040">ANK repeat</keyword>
<dbReference type="Pfam" id="PF24883">
    <property type="entry name" value="NPHP3_N"/>
    <property type="match status" value="1"/>
</dbReference>
<dbReference type="InterPro" id="IPR036770">
    <property type="entry name" value="Ankyrin_rpt-contain_sf"/>
</dbReference>
<evidence type="ECO:0000256" key="2">
    <source>
        <dbReference type="PROSITE-ProRule" id="PRU00023"/>
    </source>
</evidence>
<dbReference type="PANTHER" id="PTHR10039:SF16">
    <property type="entry name" value="GPI INOSITOL-DEACYLASE"/>
    <property type="match status" value="1"/>
</dbReference>
<gene>
    <name evidence="7" type="ORF">Q9L58_010279</name>
</gene>
<dbReference type="PROSITE" id="PS50088">
    <property type="entry name" value="ANK_REPEAT"/>
    <property type="match status" value="1"/>
</dbReference>
<evidence type="ECO:0000313" key="7">
    <source>
        <dbReference type="EMBL" id="KAL0630866.1"/>
    </source>
</evidence>
<dbReference type="InterPro" id="IPR002110">
    <property type="entry name" value="Ankyrin_rpt"/>
</dbReference>
<dbReference type="Pfam" id="PF22939">
    <property type="entry name" value="WHD_GPIID"/>
    <property type="match status" value="1"/>
</dbReference>
<proteinExistence type="predicted"/>
<evidence type="ECO:0000256" key="3">
    <source>
        <dbReference type="SAM" id="MobiDB-lite"/>
    </source>
</evidence>
<reference evidence="7 8" key="1">
    <citation type="submission" date="2024-02" db="EMBL/GenBank/DDBJ databases">
        <title>Discinaceae phylogenomics.</title>
        <authorList>
            <person name="Dirks A.C."/>
            <person name="James T.Y."/>
        </authorList>
    </citation>
    <scope>NUCLEOTIDE SEQUENCE [LARGE SCALE GENOMIC DNA]</scope>
    <source>
        <strain evidence="7 8">ACD0624</strain>
    </source>
</reference>
<accession>A0ABR3G5I4</accession>
<dbReference type="Gene3D" id="3.40.50.300">
    <property type="entry name" value="P-loop containing nucleotide triphosphate hydrolases"/>
    <property type="match status" value="1"/>
</dbReference>
<evidence type="ECO:0000313" key="8">
    <source>
        <dbReference type="Proteomes" id="UP001447188"/>
    </source>
</evidence>
<feature type="non-terminal residue" evidence="7">
    <location>
        <position position="955"/>
    </location>
</feature>
<dbReference type="EMBL" id="JBBBZM010000355">
    <property type="protein sequence ID" value="KAL0630866.1"/>
    <property type="molecule type" value="Genomic_DNA"/>
</dbReference>